<evidence type="ECO:0000256" key="1">
    <source>
        <dbReference type="SAM" id="MobiDB-lite"/>
    </source>
</evidence>
<evidence type="ECO:0000313" key="3">
    <source>
        <dbReference type="Proteomes" id="UP000828390"/>
    </source>
</evidence>
<dbReference type="EMBL" id="JAIWYP010000016">
    <property type="protein sequence ID" value="KAH3696681.1"/>
    <property type="molecule type" value="Genomic_DNA"/>
</dbReference>
<protein>
    <submittedName>
        <fullName evidence="2">Uncharacterized protein</fullName>
    </submittedName>
</protein>
<name>A0A9D4BBS7_DREPO</name>
<reference evidence="2" key="1">
    <citation type="journal article" date="2019" name="bioRxiv">
        <title>The Genome of the Zebra Mussel, Dreissena polymorpha: A Resource for Invasive Species Research.</title>
        <authorList>
            <person name="McCartney M.A."/>
            <person name="Auch B."/>
            <person name="Kono T."/>
            <person name="Mallez S."/>
            <person name="Zhang Y."/>
            <person name="Obille A."/>
            <person name="Becker A."/>
            <person name="Abrahante J.E."/>
            <person name="Garbe J."/>
            <person name="Badalamenti J.P."/>
            <person name="Herman A."/>
            <person name="Mangelson H."/>
            <person name="Liachko I."/>
            <person name="Sullivan S."/>
            <person name="Sone E.D."/>
            <person name="Koren S."/>
            <person name="Silverstein K.A.T."/>
            <person name="Beckman K.B."/>
            <person name="Gohl D.M."/>
        </authorList>
    </citation>
    <scope>NUCLEOTIDE SEQUENCE</scope>
    <source>
        <strain evidence="2">Duluth1</strain>
        <tissue evidence="2">Whole animal</tissue>
    </source>
</reference>
<proteinExistence type="predicted"/>
<dbReference type="AlphaFoldDB" id="A0A9D4BBS7"/>
<evidence type="ECO:0000313" key="2">
    <source>
        <dbReference type="EMBL" id="KAH3696681.1"/>
    </source>
</evidence>
<dbReference type="Proteomes" id="UP000828390">
    <property type="component" value="Unassembled WGS sequence"/>
</dbReference>
<gene>
    <name evidence="2" type="ORF">DPMN_084157</name>
</gene>
<accession>A0A9D4BBS7</accession>
<feature type="region of interest" description="Disordered" evidence="1">
    <location>
        <begin position="229"/>
        <end position="251"/>
    </location>
</feature>
<feature type="compositionally biased region" description="Acidic residues" evidence="1">
    <location>
        <begin position="233"/>
        <end position="244"/>
    </location>
</feature>
<comment type="caution">
    <text evidence="2">The sequence shown here is derived from an EMBL/GenBank/DDBJ whole genome shotgun (WGS) entry which is preliminary data.</text>
</comment>
<sequence length="251" mass="29145">MLEQNRLRIMKLHVYIDHDSQMTSIDFEVTRIMKLHRYIDHDSQMTPIDFQVTRSEVKVTREESDLSCSMTVTEACETKKCTHKERKHDRKKVPGQVPAGALDISEILQVFPTQLEMYWYETQDRDFKSRKERIISSSRKRRQFERVFDIEVINDVEITDVDENPVITDVEVGSETDHEEGNTEINYVEGSTYTTDVEGNTEISAVERTPEINDAEGHTKSNVVNMKIFPLHDDDDTPKEEEIEGLTPSEC</sequence>
<keyword evidence="3" id="KW-1185">Reference proteome</keyword>
<organism evidence="2 3">
    <name type="scientific">Dreissena polymorpha</name>
    <name type="common">Zebra mussel</name>
    <name type="synonym">Mytilus polymorpha</name>
    <dbReference type="NCBI Taxonomy" id="45954"/>
    <lineage>
        <taxon>Eukaryota</taxon>
        <taxon>Metazoa</taxon>
        <taxon>Spiralia</taxon>
        <taxon>Lophotrochozoa</taxon>
        <taxon>Mollusca</taxon>
        <taxon>Bivalvia</taxon>
        <taxon>Autobranchia</taxon>
        <taxon>Heteroconchia</taxon>
        <taxon>Euheterodonta</taxon>
        <taxon>Imparidentia</taxon>
        <taxon>Neoheterodontei</taxon>
        <taxon>Myida</taxon>
        <taxon>Dreissenoidea</taxon>
        <taxon>Dreissenidae</taxon>
        <taxon>Dreissena</taxon>
    </lineage>
</organism>
<reference evidence="2" key="2">
    <citation type="submission" date="2020-11" db="EMBL/GenBank/DDBJ databases">
        <authorList>
            <person name="McCartney M.A."/>
            <person name="Auch B."/>
            <person name="Kono T."/>
            <person name="Mallez S."/>
            <person name="Becker A."/>
            <person name="Gohl D.M."/>
            <person name="Silverstein K.A.T."/>
            <person name="Koren S."/>
            <person name="Bechman K.B."/>
            <person name="Herman A."/>
            <person name="Abrahante J.E."/>
            <person name="Garbe J."/>
        </authorList>
    </citation>
    <scope>NUCLEOTIDE SEQUENCE</scope>
    <source>
        <strain evidence="2">Duluth1</strain>
        <tissue evidence="2">Whole animal</tissue>
    </source>
</reference>